<dbReference type="AlphaFoldDB" id="D4QF20"/>
<accession>D4QF20</accession>
<gene>
    <name evidence="1" type="primary">lipG</name>
</gene>
<reference evidence="1" key="1">
    <citation type="journal article" date="2010" name="ChemBioChem">
        <title>The biosynthesis of liposidomycin-like A-90289 antibiotics featuring a new type of sulfotransferase.</title>
        <authorList>
            <person name="Funabashi M."/>
            <person name="Baba S."/>
            <person name="Nonaka K."/>
            <person name="Hosobuchi M."/>
            <person name="Fujita Y."/>
            <person name="Shibata T."/>
            <person name="Van Lanene S.G."/>
        </authorList>
    </citation>
    <scope>NUCLEOTIDE SEQUENCE</scope>
    <source>
        <strain evidence="1">SANK 60405</strain>
    </source>
</reference>
<sequence>MAQGSRSPFHRVGIGPSVPVEEEHGEWRRRCAAAPGRRKACFVTALTSRTELDIDPGKLQESVTNLLERHPLVFDGTRQLALQHRPGATDPWYEGCQRQSLISSDSHFTEVHAELRDTYLGEVFERLPFKPIRTRIMALDSKYCYSVHRDLTPRYHLAVATSEHARFVFIEHEKVLHIPADGSLYYVDTRELHSAFNGGDDMRVHIVFGTDGEPE</sequence>
<dbReference type="InterPro" id="IPR027443">
    <property type="entry name" value="IPNS-like_sf"/>
</dbReference>
<dbReference type="Gene3D" id="2.60.120.330">
    <property type="entry name" value="B-lactam Antibiotic, Isopenicillin N Synthase, Chain"/>
    <property type="match status" value="1"/>
</dbReference>
<name>D4QF20_9ACTN</name>
<dbReference type="SUPFAM" id="SSF51197">
    <property type="entry name" value="Clavaminate synthase-like"/>
    <property type="match status" value="1"/>
</dbReference>
<evidence type="ECO:0000313" key="1">
    <source>
        <dbReference type="EMBL" id="BAJ05883.1"/>
    </source>
</evidence>
<organism evidence="1">
    <name type="scientific">Streptomyces sp. SANK 60405</name>
    <dbReference type="NCBI Taxonomy" id="689687"/>
    <lineage>
        <taxon>Bacteria</taxon>
        <taxon>Bacillati</taxon>
        <taxon>Actinomycetota</taxon>
        <taxon>Actinomycetes</taxon>
        <taxon>Kitasatosporales</taxon>
        <taxon>Streptomycetaceae</taxon>
        <taxon>Streptomyces</taxon>
    </lineage>
</organism>
<dbReference type="EMBL" id="AB530986">
    <property type="protein sequence ID" value="BAJ05883.1"/>
    <property type="molecule type" value="Genomic_DNA"/>
</dbReference>
<proteinExistence type="predicted"/>
<protein>
    <submittedName>
        <fullName evidence="1">Putative beta-hydroxylase</fullName>
    </submittedName>
</protein>